<dbReference type="Gene3D" id="1.25.10.10">
    <property type="entry name" value="Leucine-rich Repeat Variant"/>
    <property type="match status" value="1"/>
</dbReference>
<dbReference type="PANTHER" id="PTHR22895">
    <property type="entry name" value="ARMADILLO REPEAT-CONTAINING PROTEIN 6"/>
    <property type="match status" value="1"/>
</dbReference>
<protein>
    <submittedName>
        <fullName evidence="2">Uncharacterized protein</fullName>
    </submittedName>
</protein>
<evidence type="ECO:0000313" key="3">
    <source>
        <dbReference type="Proteomes" id="UP001162640"/>
    </source>
</evidence>
<comment type="caution">
    <text evidence="2">The sequence shown here is derived from an EMBL/GenBank/DDBJ whole genome shotgun (WGS) entry which is preliminary data.</text>
</comment>
<dbReference type="InterPro" id="IPR016024">
    <property type="entry name" value="ARM-type_fold"/>
</dbReference>
<evidence type="ECO:0000256" key="1">
    <source>
        <dbReference type="ARBA" id="ARBA00022737"/>
    </source>
</evidence>
<dbReference type="SMART" id="SM00185">
    <property type="entry name" value="ARM"/>
    <property type="match status" value="2"/>
</dbReference>
<accession>A0A9W7BLK0</accession>
<dbReference type="Proteomes" id="UP001162640">
    <property type="component" value="Unassembled WGS sequence"/>
</dbReference>
<name>A0A9W7BLK0_9STRA</name>
<dbReference type="InterPro" id="IPR011989">
    <property type="entry name" value="ARM-like"/>
</dbReference>
<reference evidence="3" key="1">
    <citation type="journal article" date="2023" name="Commun. Biol.">
        <title>Genome analysis of Parmales, the sister group of diatoms, reveals the evolutionary specialization of diatoms from phago-mixotrophs to photoautotrophs.</title>
        <authorList>
            <person name="Ban H."/>
            <person name="Sato S."/>
            <person name="Yoshikawa S."/>
            <person name="Yamada K."/>
            <person name="Nakamura Y."/>
            <person name="Ichinomiya M."/>
            <person name="Sato N."/>
            <person name="Blanc-Mathieu R."/>
            <person name="Endo H."/>
            <person name="Kuwata A."/>
            <person name="Ogata H."/>
        </authorList>
    </citation>
    <scope>NUCLEOTIDE SEQUENCE [LARGE SCALE GENOMIC DNA]</scope>
</reference>
<keyword evidence="1" id="KW-0677">Repeat</keyword>
<dbReference type="AlphaFoldDB" id="A0A9W7BLK0"/>
<dbReference type="EMBL" id="BLQM01000501">
    <property type="protein sequence ID" value="GMH92637.1"/>
    <property type="molecule type" value="Genomic_DNA"/>
</dbReference>
<dbReference type="SUPFAM" id="SSF48371">
    <property type="entry name" value="ARM repeat"/>
    <property type="match status" value="1"/>
</dbReference>
<sequence length="374" mass="40407">MDQENIITSLRTSLQHAQAIIDQLATKNPALLNEIVSALPVPPPLVSSASTFTPAPISEAQAGTMFAESRNMERDAFFKARIAAGIDDNKIIDLTPKIDCKKEVERASKNGPIGLVNVMKLYPEEEAVQRRSLRLLIPLSKNPSTRTLLGSYGLIPLISTLLKLHHKTSEGCTHFSIRVLSNLAFSDNDNKAKIGQLVLDDILLGMKNYPDNLELQCDGMSVLCNLGHESDTNKRLIAQRGGVSSVLDAMEGHLGSLKIQRQACWALLTVAGDEVAAKRVASDGGVGAVLAAMVNFEGEGDLQGFGIWALCNVAFGSEALARFVAQNGAPEVAQRAIYKHPGVKEVMSKAEELMKRIGKYVKPTNTIGKPIQQS</sequence>
<dbReference type="PANTHER" id="PTHR22895:SF0">
    <property type="entry name" value="ARMADILLO REPEAT-CONTAINING PROTEIN 6"/>
    <property type="match status" value="1"/>
</dbReference>
<proteinExistence type="predicted"/>
<organism evidence="2 3">
    <name type="scientific">Triparma laevis f. inornata</name>
    <dbReference type="NCBI Taxonomy" id="1714386"/>
    <lineage>
        <taxon>Eukaryota</taxon>
        <taxon>Sar</taxon>
        <taxon>Stramenopiles</taxon>
        <taxon>Ochrophyta</taxon>
        <taxon>Bolidophyceae</taxon>
        <taxon>Parmales</taxon>
        <taxon>Triparmaceae</taxon>
        <taxon>Triparma</taxon>
    </lineage>
</organism>
<gene>
    <name evidence="2" type="ORF">TL16_g12405</name>
</gene>
<dbReference type="InterPro" id="IPR000225">
    <property type="entry name" value="Armadillo"/>
</dbReference>
<evidence type="ECO:0000313" key="2">
    <source>
        <dbReference type="EMBL" id="GMH92637.1"/>
    </source>
</evidence>